<evidence type="ECO:0000313" key="1">
    <source>
        <dbReference type="EMBL" id="SQH24011.1"/>
    </source>
</evidence>
<proteinExistence type="predicted"/>
<dbReference type="GeneID" id="93261484"/>
<reference evidence="1 2" key="1">
    <citation type="submission" date="2018-06" db="EMBL/GenBank/DDBJ databases">
        <authorList>
            <consortium name="Pathogen Informatics"/>
            <person name="Doyle S."/>
        </authorList>
    </citation>
    <scope>NUCLEOTIDE SEQUENCE [LARGE SCALE GENOMIC DNA]</scope>
    <source>
        <strain evidence="1 2">NCTC10529</strain>
    </source>
</reference>
<evidence type="ECO:0008006" key="3">
    <source>
        <dbReference type="Google" id="ProtNLM"/>
    </source>
</evidence>
<dbReference type="RefSeq" id="WP_003787129.1">
    <property type="nucleotide sequence ID" value="NZ_CP050136.1"/>
</dbReference>
<sequence length="147" mass="16348">MNQKKWLLVGVAFLLFAAIKVAALIWWQQKQPATASAKVQAACDVAQMGCPFLGDAVFHLVGVGSNKSPFAIEASHVPDSVQSISASFQMKDMDMGFNRFELRKQANGTWRVNGVYLPVCVAGRHDWQVKWQVNQQTFTADFRTQAD</sequence>
<gene>
    <name evidence="1" type="ORF">NCTC10529_00155</name>
</gene>
<protein>
    <recommendedName>
        <fullName evidence="3">Secreted protein</fullName>
    </recommendedName>
</protein>
<dbReference type="AlphaFoldDB" id="A0AAX2J1C7"/>
<dbReference type="Proteomes" id="UP000248598">
    <property type="component" value="Chromosome 1"/>
</dbReference>
<dbReference type="EMBL" id="LS483426">
    <property type="protein sequence ID" value="SQH24011.1"/>
    <property type="molecule type" value="Genomic_DNA"/>
</dbReference>
<accession>A0AAX2J1C7</accession>
<dbReference type="KEGG" id="kki:KKKWG1_2220"/>
<evidence type="ECO:0000313" key="2">
    <source>
        <dbReference type="Proteomes" id="UP000248598"/>
    </source>
</evidence>
<organism evidence="1 2">
    <name type="scientific">Kingella kingae</name>
    <dbReference type="NCBI Taxonomy" id="504"/>
    <lineage>
        <taxon>Bacteria</taxon>
        <taxon>Pseudomonadati</taxon>
        <taxon>Pseudomonadota</taxon>
        <taxon>Betaproteobacteria</taxon>
        <taxon>Neisseriales</taxon>
        <taxon>Neisseriaceae</taxon>
        <taxon>Kingella</taxon>
    </lineage>
</organism>
<name>A0AAX2J1C7_KINKI</name>